<organism evidence="2 3">
    <name type="scientific">Lithocarpus litseifolius</name>
    <dbReference type="NCBI Taxonomy" id="425828"/>
    <lineage>
        <taxon>Eukaryota</taxon>
        <taxon>Viridiplantae</taxon>
        <taxon>Streptophyta</taxon>
        <taxon>Embryophyta</taxon>
        <taxon>Tracheophyta</taxon>
        <taxon>Spermatophyta</taxon>
        <taxon>Magnoliopsida</taxon>
        <taxon>eudicotyledons</taxon>
        <taxon>Gunneridae</taxon>
        <taxon>Pentapetalae</taxon>
        <taxon>rosids</taxon>
        <taxon>fabids</taxon>
        <taxon>Fagales</taxon>
        <taxon>Fagaceae</taxon>
        <taxon>Lithocarpus</taxon>
    </lineage>
</organism>
<accession>A0AAW2CP44</accession>
<comment type="caution">
    <text evidence="2">The sequence shown here is derived from an EMBL/GenBank/DDBJ whole genome shotgun (WGS) entry which is preliminary data.</text>
</comment>
<evidence type="ECO:0000313" key="3">
    <source>
        <dbReference type="Proteomes" id="UP001459277"/>
    </source>
</evidence>
<keyword evidence="3" id="KW-1185">Reference proteome</keyword>
<evidence type="ECO:0000313" key="2">
    <source>
        <dbReference type="EMBL" id="KAK9999167.1"/>
    </source>
</evidence>
<proteinExistence type="predicted"/>
<dbReference type="Proteomes" id="UP001459277">
    <property type="component" value="Unassembled WGS sequence"/>
</dbReference>
<dbReference type="AlphaFoldDB" id="A0AAW2CP44"/>
<sequence>MPKMQPSGLGVFSLSPSACYAQDATVKFELAMPKMQPSDLGWSRRLYCLQLILFSLLRSSAYPLQLAMPKMQSSDLHATGADVKPGVFPNPEHDVMSAPKV</sequence>
<name>A0AAW2CP44_9ROSI</name>
<reference evidence="2 3" key="1">
    <citation type="submission" date="2024-01" db="EMBL/GenBank/DDBJ databases">
        <title>A telomere-to-telomere, gap-free genome of sweet tea (Lithocarpus litseifolius).</title>
        <authorList>
            <person name="Zhou J."/>
        </authorList>
    </citation>
    <scope>NUCLEOTIDE SEQUENCE [LARGE SCALE GENOMIC DNA]</scope>
    <source>
        <strain evidence="2">Zhou-2022a</strain>
        <tissue evidence="2">Leaf</tissue>
    </source>
</reference>
<protein>
    <submittedName>
        <fullName evidence="2">Uncharacterized protein</fullName>
    </submittedName>
</protein>
<feature type="region of interest" description="Disordered" evidence="1">
    <location>
        <begin position="82"/>
        <end position="101"/>
    </location>
</feature>
<evidence type="ECO:0000256" key="1">
    <source>
        <dbReference type="SAM" id="MobiDB-lite"/>
    </source>
</evidence>
<dbReference type="EMBL" id="JAZDWU010000006">
    <property type="protein sequence ID" value="KAK9999167.1"/>
    <property type="molecule type" value="Genomic_DNA"/>
</dbReference>
<gene>
    <name evidence="2" type="ORF">SO802_018770</name>
</gene>